<feature type="compositionally biased region" description="Polar residues" evidence="5">
    <location>
        <begin position="2592"/>
        <end position="2608"/>
    </location>
</feature>
<evidence type="ECO:0000256" key="3">
    <source>
        <dbReference type="ARBA" id="ARBA00022777"/>
    </source>
</evidence>
<dbReference type="GO" id="GO:0004674">
    <property type="term" value="F:protein serine/threonine kinase activity"/>
    <property type="evidence" value="ECO:0007669"/>
    <property type="project" value="UniProtKB-KW"/>
</dbReference>
<dbReference type="PANTHER" id="PTHR37079">
    <property type="entry name" value="SERINE/THREONINE-PROTEIN KINASE ATM"/>
    <property type="match status" value="1"/>
</dbReference>
<protein>
    <submittedName>
        <fullName evidence="8">Ataxia telangiectasia mutated family protein</fullName>
    </submittedName>
</protein>
<dbReference type="Proteomes" id="UP000290809">
    <property type="component" value="Unassembled WGS sequence"/>
</dbReference>
<evidence type="ECO:0000256" key="1">
    <source>
        <dbReference type="ARBA" id="ARBA00022527"/>
    </source>
</evidence>
<keyword evidence="2" id="KW-0808">Transferase</keyword>
<dbReference type="Gene3D" id="3.30.1010.10">
    <property type="entry name" value="Phosphatidylinositol 3-kinase Catalytic Subunit, Chain A, domain 4"/>
    <property type="match status" value="1"/>
</dbReference>
<evidence type="ECO:0000256" key="2">
    <source>
        <dbReference type="ARBA" id="ARBA00022679"/>
    </source>
</evidence>
<feature type="region of interest" description="Disordered" evidence="5">
    <location>
        <begin position="2586"/>
        <end position="2608"/>
    </location>
</feature>
<dbReference type="PANTHER" id="PTHR37079:SF4">
    <property type="entry name" value="SERINE_THREONINE-PROTEIN KINASE ATM"/>
    <property type="match status" value="1"/>
</dbReference>
<evidence type="ECO:0000256" key="5">
    <source>
        <dbReference type="SAM" id="MobiDB-lite"/>
    </source>
</evidence>
<evidence type="ECO:0000313" key="9">
    <source>
        <dbReference type="Proteomes" id="UP000290809"/>
    </source>
</evidence>
<comment type="caution">
    <text evidence="8">The sequence shown here is derived from an EMBL/GenBank/DDBJ whole genome shotgun (WGS) entry which is preliminary data.</text>
</comment>
<evidence type="ECO:0000259" key="7">
    <source>
        <dbReference type="PROSITE" id="PS51189"/>
    </source>
</evidence>
<feature type="domain" description="PI3K/PI4K catalytic" evidence="6">
    <location>
        <begin position="2726"/>
        <end position="2892"/>
    </location>
</feature>
<dbReference type="GO" id="GO:0006974">
    <property type="term" value="P:DNA damage response"/>
    <property type="evidence" value="ECO:0007669"/>
    <property type="project" value="InterPro"/>
</dbReference>
<dbReference type="PROSITE" id="PS51189">
    <property type="entry name" value="FAT"/>
    <property type="match status" value="1"/>
</dbReference>
<name>A0A430QKI9_SCHBO</name>
<dbReference type="PROSITE" id="PS50290">
    <property type="entry name" value="PI3_4_KINASE_3"/>
    <property type="match status" value="1"/>
</dbReference>
<evidence type="ECO:0000259" key="6">
    <source>
        <dbReference type="PROSITE" id="PS50290"/>
    </source>
</evidence>
<dbReference type="InterPro" id="IPR000403">
    <property type="entry name" value="PI3/4_kinase_cat_dom"/>
</dbReference>
<dbReference type="SUPFAM" id="SSF56112">
    <property type="entry name" value="Protein kinase-like (PK-like)"/>
    <property type="match status" value="1"/>
</dbReference>
<dbReference type="InterPro" id="IPR011009">
    <property type="entry name" value="Kinase-like_dom_sf"/>
</dbReference>
<feature type="domain" description="FAT" evidence="7">
    <location>
        <begin position="2018"/>
        <end position="2579"/>
    </location>
</feature>
<comment type="catalytic activity">
    <reaction evidence="4">
        <text>L-threonyl-[protein] + ATP = O-phospho-L-threonyl-[protein] + ADP + H(+)</text>
        <dbReference type="Rhea" id="RHEA:46608"/>
        <dbReference type="Rhea" id="RHEA-COMP:11060"/>
        <dbReference type="Rhea" id="RHEA-COMP:11605"/>
        <dbReference type="ChEBI" id="CHEBI:15378"/>
        <dbReference type="ChEBI" id="CHEBI:30013"/>
        <dbReference type="ChEBI" id="CHEBI:30616"/>
        <dbReference type="ChEBI" id="CHEBI:61977"/>
        <dbReference type="ChEBI" id="CHEBI:456216"/>
        <dbReference type="EC" id="2.7.11.1"/>
    </reaction>
</comment>
<sequence length="2892" mass="331561">MITELPSHSGRGNVNESRLNMELTPYLKILQIIALHGSKVPLVLVDMSLHDHILHFLPHCVKRIVKDLIFWCCDQLNSSTCDSLVGQSKNIFVTNLGWVCHLLRWLLSNVYTSISDWQEAVVIINQTIPSFINLVFNENQTSCTFSINLGISDKTKEIDPSQRYNVLQFHSEAWTKESTWDSLSLASSFTTILNSAQHRKSLNITGGDTLNFIEQTKVCHPAPAHLTFSSQFFLIEQLPKLCRDTQSSNIIHESTDLSTQQELFCLWRWMFVFCYYKRSFGQITTCQENHTGSSVLHKYLLHEFNSITSRLSFQNDDTCWKTVSGLRNFFSLFAAVLVMEYDKNSSNYDNKSQIANKLFGEQIEHDTPENQREQKRARLEVGNSDPGTFVSTGLLWDNLVNLTNNNTKFGCLWWLIIDWIIRFMWQNTLIIRSEGKKYELYTDIEALLKIISTSVKVNRIALANECLVTMLHTLVVLLNYELYQGSISHVPLDSVLSAYNEIWEFAVSLFEQCSLQRNRLQGHKREGSLSGYRFLNHDRLACNLLSALFCLHNSTRNNHFQCVNVSNICLRIFTSLMRCLDLDTSHLNNSPWRVRLIVLISTCQKLPRNLIPCDIFLSVSTIPNVLLFNPGILFLLYNYTKVWNTDDDLAEKNTTIVQVPTEMSILLTGILWAYKIYLIDEFAPTIHSSNPWFHTGSNLNQPLFSNQDHIEAIDFIRKNISVHTRLNANLSLTDENIFSLVVFLATELSFIRYKFCLLKKKCKYLDELPSCYAVMLERVLKQILDNLISSKYQWCDSVKNDITNFSVQLNTDDFNQKFKKLEIFVKSLEILLELLTFSIDDISWISSSQLNQLILLSTSYFSFSTSEQLISENTFQPLAVSSQVKKTNFGDEDFEDTDSSVTVEITNNQDNSEEINSRNNLYQSVKFQIFNSLFLFSLRCKNISLLKQIYQSLHESMSKIVLNDHDSIKWLSKLTRNISQSMYKTFSDKNYDHNLNSDFVEMITYFISSIVDTIREILKSLLARCSQYLCINLIVKLIRSLCVLSNSMVYIYVLQNQANLNLEEMGHWKLIGQHIDQLIRTVWSVGSKFSGKSLQGFEVATVDCLNFWINLYSANIIDKQNNPEYCLVPTVQHIVPIATFQLAKFLQSLIVKSDNFSWCQINQCAVLQLCQTLLQLLSSTKFNFISLKTETDTTYSSVNLNFTVYIYSLILKLLTVLSTHTCTINGNQCPSSSSDRILSMLYPELECLTLIIEILAGNDITYFRQHIRPVLLPLVLRRWLNNFNLTHTTLLKATNVCKLIHCLLELRVLYDMPNKSTGSSQSLTSHHYLGSFLINCLAKLYINLNYDQSASTNQISDTKQHHLQYAYDLISSCHINSDLVNRLYQIGVQFLCPQSTINVSHRLIPYCLRLTCWCAISNLIISLLFNITSSFDSGDDDELRLVREFSVWIFVNGHVSLLASDLTRIHHSTVYTLRNLAKNLLQSNKQFQSNYPDGLKRSLLKKVASILNLLVGENKSSIFNEAVLQLCDFPDIEKCNCIDSSSTGTPYVSFFEEYQKSLSCLSTRNRENIQQFLQIVSNDLELFHIVHSSQLLVYPIKMFEELSFNMSTIFNVIQRNKSTFKFDMLFQQVKSILMEQSTENKQRHVSSTVTNMNNVGNGGDMTEIDPASRGFNYGVPESDDFLDPMFYVKQQILSTIVCAICIPNSLITLSASEVLHGLFDQCSSLVISLLTHSSENQLPTYLHTILAPYIQGTDISSRSTSTRNKNSVSLIQKLDLKERAQILEKLPVLTNKIRLFLENSLTICCSATNFQSWLMDFVIWFLESGLIQDDFLICIKPFLHFSYELTEKLCSWLIAYYLIRIGSNNTADKSMQQFSSDLCDGITTCLSNDVNSSLTEFPRFQKILLETLVAFNYFIQWIKRSGNCPDDWITTNETTYRIWVNLCRLSGDLMGLIASQTSFLTWNNSEQSFKEKSSHFDVHPLLDKTKLAVHELLGNWSYLLSCYDKYDLNEELESSSNSVHSKLASCLQHLGANRLFEKFSRNDSIDLTASKQSDLTLKELRSAAAWRLNQWDNKLDDISNLDCSYSHSVCPPTNWKNCGLETSFYWLLRSASQSDWCRVSEIATAQSECFIEELYSDTIQFISSDQLILYGQKINFLNILNKLSNHLPYKHNYNYCLQLILNLFNYSFNCINFITTTTNTNTTNDIQLDQSIFNKLEPFLTLSINFIQLILIKNIFINSINNQLKDLLIFTYLYYAEIATIKSSNIYFIKNYLNNAIYCQNLFKNNFNKSINYHWQNLLCIKLQSYLEREQGDYDLSISRLQSGLQIVNKVVEQTDKSSEHLGGYINCYIHGITVLCNWLYESRTKSAADLLLNYINPAINLAQSLKLNPDANAFMSLAKFSDAQFTTLNSYLTSSEFATRQNFLTQAQKDVVVLSDLGEKSRLLRLLQRQSALEIDELTALTTDADHFLEASIDAYAQCLTLSDDHNLSIFRFISLWLSSINSKFQNRASKINKIMSERLPSIRADKFLPLVPQLAVRLSSKCDADSSFQNILMKLIERMVDWHPHHSAFTLLFLVNAKLDDDDNINNNNGSRQRSTRVNSLRASTETIPNQSSTELSCRIQAAQQLYNRLSIGRRKELLFQMKYLAEAYVDWANTDVDKYKTNTGNISLLNGCKLYGLVSPSLQRSSSRTMDCLLELVALPTCTFPIDRSGTYPNSSLIRVAGFSPDFRLVGGINLPKVISCLGTDGKLYRQLVKGKDDPRQDAVMQQVFTAANCLLTKYGKFNKTDLPHSSTSQVNLLKYRANWLDMDNGLRIRTYKVIPMAQRSGVIEWCEDTVPLGDWLANERTGAHQRYRPRDMPPIQAKQRLGVVKDKTPDRKLVAFNEICEKLK</sequence>
<gene>
    <name evidence="8" type="ORF">DC041_0007861</name>
</gene>
<dbReference type="EMBL" id="QMKO01001601">
    <property type="protein sequence ID" value="RTG88201.1"/>
    <property type="molecule type" value="Genomic_DNA"/>
</dbReference>
<proteinExistence type="predicted"/>
<dbReference type="InterPro" id="IPR014009">
    <property type="entry name" value="PIK_FAT"/>
</dbReference>
<dbReference type="InterPro" id="IPR018936">
    <property type="entry name" value="PI3/4_kinase_CS"/>
</dbReference>
<evidence type="ECO:0000313" key="8">
    <source>
        <dbReference type="EMBL" id="RTG88201.1"/>
    </source>
</evidence>
<organism evidence="8 9">
    <name type="scientific">Schistosoma bovis</name>
    <name type="common">Blood fluke</name>
    <dbReference type="NCBI Taxonomy" id="6184"/>
    <lineage>
        <taxon>Eukaryota</taxon>
        <taxon>Metazoa</taxon>
        <taxon>Spiralia</taxon>
        <taxon>Lophotrochozoa</taxon>
        <taxon>Platyhelminthes</taxon>
        <taxon>Trematoda</taxon>
        <taxon>Digenea</taxon>
        <taxon>Strigeidida</taxon>
        <taxon>Schistosomatoidea</taxon>
        <taxon>Schistosomatidae</taxon>
        <taxon>Schistosoma</taxon>
    </lineage>
</organism>
<dbReference type="InterPro" id="IPR038980">
    <property type="entry name" value="ATM_plant"/>
</dbReference>
<evidence type="ECO:0000256" key="4">
    <source>
        <dbReference type="ARBA" id="ARBA00047899"/>
    </source>
</evidence>
<dbReference type="PROSITE" id="PS00915">
    <property type="entry name" value="PI3_4_KINASE_1"/>
    <property type="match status" value="1"/>
</dbReference>
<accession>A0A430QKI9</accession>
<dbReference type="STRING" id="6184.A0A430QKI9"/>
<keyword evidence="9" id="KW-1185">Reference proteome</keyword>
<keyword evidence="3" id="KW-0418">Kinase</keyword>
<reference evidence="8 9" key="1">
    <citation type="journal article" date="2019" name="PLoS Pathog.">
        <title>Genome sequence of the bovine parasite Schistosoma bovis Tanzania.</title>
        <authorList>
            <person name="Oey H."/>
            <person name="Zakrzewski M."/>
            <person name="Gobert G."/>
            <person name="Gravermann K."/>
            <person name="Stoye J."/>
            <person name="Jones M."/>
            <person name="Mcmanus D."/>
            <person name="Krause L."/>
        </authorList>
    </citation>
    <scope>NUCLEOTIDE SEQUENCE [LARGE SCALE GENOMIC DNA]</scope>
    <source>
        <strain evidence="8 9">TAN1997</strain>
    </source>
</reference>
<keyword evidence="1" id="KW-0723">Serine/threonine-protein kinase</keyword>